<proteinExistence type="predicted"/>
<dbReference type="Gene3D" id="3.40.390.10">
    <property type="entry name" value="Collagenase (Catalytic Domain)"/>
    <property type="match status" value="1"/>
</dbReference>
<dbReference type="GO" id="GO:0008270">
    <property type="term" value="F:zinc ion binding"/>
    <property type="evidence" value="ECO:0007669"/>
    <property type="project" value="InterPro"/>
</dbReference>
<feature type="domain" description="Peptidase metallopeptidase" evidence="1">
    <location>
        <begin position="44"/>
        <end position="197"/>
    </location>
</feature>
<reference evidence="2 3" key="1">
    <citation type="submission" date="2020-04" db="EMBL/GenBank/DDBJ databases">
        <authorList>
            <person name="Yao Y."/>
            <person name="He Z."/>
        </authorList>
    </citation>
    <scope>NUCLEOTIDE SEQUENCE [LARGE SCALE GENOMIC DNA]</scope>
    <source>
        <strain evidence="2 3">CY-1</strain>
    </source>
</reference>
<dbReference type="GO" id="GO:0004222">
    <property type="term" value="F:metalloendopeptidase activity"/>
    <property type="evidence" value="ECO:0007669"/>
    <property type="project" value="InterPro"/>
</dbReference>
<dbReference type="RefSeq" id="WP_168757319.1">
    <property type="nucleotide sequence ID" value="NZ_CP051487.1"/>
</dbReference>
<dbReference type="GeneID" id="72193099"/>
<dbReference type="EMBL" id="CP051487">
    <property type="protein sequence ID" value="QJC77855.1"/>
    <property type="molecule type" value="Genomic_DNA"/>
</dbReference>
<dbReference type="Pfam" id="PF01400">
    <property type="entry name" value="Astacin"/>
    <property type="match status" value="1"/>
</dbReference>
<protein>
    <submittedName>
        <fullName evidence="2">Peptidase M12</fullName>
    </submittedName>
</protein>
<evidence type="ECO:0000313" key="2">
    <source>
        <dbReference type="EMBL" id="QJC77855.1"/>
    </source>
</evidence>
<dbReference type="AlphaFoldDB" id="A0AAE6ZRB0"/>
<evidence type="ECO:0000313" key="3">
    <source>
        <dbReference type="Proteomes" id="UP000501367"/>
    </source>
</evidence>
<dbReference type="InterPro" id="IPR024079">
    <property type="entry name" value="MetalloPept_cat_dom_sf"/>
</dbReference>
<dbReference type="InterPro" id="IPR001506">
    <property type="entry name" value="Peptidase_M12A"/>
</dbReference>
<dbReference type="SMART" id="SM00235">
    <property type="entry name" value="ZnMc"/>
    <property type="match status" value="1"/>
</dbReference>
<accession>A0AAE6ZRB0</accession>
<dbReference type="SUPFAM" id="SSF55486">
    <property type="entry name" value="Metalloproteases ('zincins'), catalytic domain"/>
    <property type="match status" value="1"/>
</dbReference>
<dbReference type="InterPro" id="IPR006026">
    <property type="entry name" value="Peptidase_Metallo"/>
</dbReference>
<dbReference type="KEGG" id="pum:HGP31_05910"/>
<name>A0AAE6ZRB0_9PSED</name>
<evidence type="ECO:0000259" key="1">
    <source>
        <dbReference type="SMART" id="SM00235"/>
    </source>
</evidence>
<organism evidence="2 3">
    <name type="scientific">Pseudomonas umsongensis</name>
    <dbReference type="NCBI Taxonomy" id="198618"/>
    <lineage>
        <taxon>Bacteria</taxon>
        <taxon>Pseudomonadati</taxon>
        <taxon>Pseudomonadota</taxon>
        <taxon>Gammaproteobacteria</taxon>
        <taxon>Pseudomonadales</taxon>
        <taxon>Pseudomonadaceae</taxon>
        <taxon>Pseudomonas</taxon>
    </lineage>
</organism>
<dbReference type="GO" id="GO:0006508">
    <property type="term" value="P:proteolysis"/>
    <property type="evidence" value="ECO:0007669"/>
    <property type="project" value="InterPro"/>
</dbReference>
<dbReference type="Proteomes" id="UP000501367">
    <property type="component" value="Chromosome"/>
</dbReference>
<gene>
    <name evidence="2" type="ORF">HGP31_05910</name>
</gene>
<sequence length="249" mass="28186">MNQLKCCKTIATSNPAASYQAAINEHPSNGVTHGNRKKRSISDHTKYWKPGKTLRILIFEYNELSFAAVKNAASKWLPYINLNFEFIEMDEQDIFSSEEFLGDIRIDFQPSFDNSGGSRIGTDAITGDPQAPSMTLGTKFSSPYFEYTVIHEFGHALGLGHEHQHPDAGIPWDREKTYAHMISSTFTRAEVDANVFPLERSAFQAFTPYDRHSVMHYEVLNELTVGDWHQPLNLHISQGDIAAVRMIYP</sequence>